<dbReference type="Proteomes" id="UP000070544">
    <property type="component" value="Unassembled WGS sequence"/>
</dbReference>
<dbReference type="GO" id="GO:0016020">
    <property type="term" value="C:membrane"/>
    <property type="evidence" value="ECO:0007669"/>
    <property type="project" value="TreeGrafter"/>
</dbReference>
<feature type="compositionally biased region" description="Low complexity" evidence="2">
    <location>
        <begin position="493"/>
        <end position="507"/>
    </location>
</feature>
<dbReference type="CDD" id="cd16473">
    <property type="entry name" value="RING-H2_RNF103"/>
    <property type="match status" value="1"/>
</dbReference>
<keyword evidence="1" id="KW-0863">Zinc-finger</keyword>
<feature type="region of interest" description="Disordered" evidence="2">
    <location>
        <begin position="493"/>
        <end position="512"/>
    </location>
</feature>
<dbReference type="PROSITE" id="PS50089">
    <property type="entry name" value="ZF_RING_2"/>
    <property type="match status" value="1"/>
</dbReference>
<dbReference type="InterPro" id="IPR001841">
    <property type="entry name" value="Znf_RING"/>
</dbReference>
<keyword evidence="1" id="KW-0479">Metal-binding</keyword>
<feature type="compositionally biased region" description="Low complexity" evidence="2">
    <location>
        <begin position="156"/>
        <end position="180"/>
    </location>
</feature>
<evidence type="ECO:0000313" key="5">
    <source>
        <dbReference type="EMBL" id="KXS15822.1"/>
    </source>
</evidence>
<dbReference type="SMART" id="SM00184">
    <property type="entry name" value="RING"/>
    <property type="match status" value="1"/>
</dbReference>
<dbReference type="PANTHER" id="PTHR22765">
    <property type="entry name" value="RING FINGER AND PROTEASE ASSOCIATED DOMAIN-CONTAINING"/>
    <property type="match status" value="1"/>
</dbReference>
<evidence type="ECO:0000256" key="3">
    <source>
        <dbReference type="SAM" id="Phobius"/>
    </source>
</evidence>
<proteinExistence type="predicted"/>
<dbReference type="InterPro" id="IPR013083">
    <property type="entry name" value="Znf_RING/FYVE/PHD"/>
</dbReference>
<dbReference type="GO" id="GO:0008270">
    <property type="term" value="F:zinc ion binding"/>
    <property type="evidence" value="ECO:0007669"/>
    <property type="project" value="UniProtKB-KW"/>
</dbReference>
<keyword evidence="3" id="KW-1133">Transmembrane helix</keyword>
<name>A0A139AG70_GONPJ</name>
<dbReference type="InterPro" id="IPR051826">
    <property type="entry name" value="E3_ubiquitin-ligase_domain"/>
</dbReference>
<organism evidence="5 6">
    <name type="scientific">Gonapodya prolifera (strain JEL478)</name>
    <name type="common">Monoblepharis prolifera</name>
    <dbReference type="NCBI Taxonomy" id="1344416"/>
    <lineage>
        <taxon>Eukaryota</taxon>
        <taxon>Fungi</taxon>
        <taxon>Fungi incertae sedis</taxon>
        <taxon>Chytridiomycota</taxon>
        <taxon>Chytridiomycota incertae sedis</taxon>
        <taxon>Monoblepharidomycetes</taxon>
        <taxon>Monoblepharidales</taxon>
        <taxon>Gonapodyaceae</taxon>
        <taxon>Gonapodya</taxon>
    </lineage>
</organism>
<evidence type="ECO:0000256" key="2">
    <source>
        <dbReference type="SAM" id="MobiDB-lite"/>
    </source>
</evidence>
<feature type="compositionally biased region" description="Polar residues" evidence="2">
    <location>
        <begin position="617"/>
        <end position="648"/>
    </location>
</feature>
<keyword evidence="3" id="KW-0812">Transmembrane</keyword>
<feature type="transmembrane region" description="Helical" evidence="3">
    <location>
        <begin position="338"/>
        <end position="359"/>
    </location>
</feature>
<reference evidence="5 6" key="1">
    <citation type="journal article" date="2015" name="Genome Biol. Evol.">
        <title>Phylogenomic analyses indicate that early fungi evolved digesting cell walls of algal ancestors of land plants.</title>
        <authorList>
            <person name="Chang Y."/>
            <person name="Wang S."/>
            <person name="Sekimoto S."/>
            <person name="Aerts A.L."/>
            <person name="Choi C."/>
            <person name="Clum A."/>
            <person name="LaButti K.M."/>
            <person name="Lindquist E.A."/>
            <person name="Yee Ngan C."/>
            <person name="Ohm R.A."/>
            <person name="Salamov A.A."/>
            <person name="Grigoriev I.V."/>
            <person name="Spatafora J.W."/>
            <person name="Berbee M.L."/>
        </authorList>
    </citation>
    <scope>NUCLEOTIDE SEQUENCE [LARGE SCALE GENOMIC DNA]</scope>
    <source>
        <strain evidence="5 6">JEL478</strain>
    </source>
</reference>
<dbReference type="GO" id="GO:0061630">
    <property type="term" value="F:ubiquitin protein ligase activity"/>
    <property type="evidence" value="ECO:0007669"/>
    <property type="project" value="TreeGrafter"/>
</dbReference>
<protein>
    <recommendedName>
        <fullName evidence="4">RING-type domain-containing protein</fullName>
    </recommendedName>
</protein>
<feature type="compositionally biased region" description="Low complexity" evidence="2">
    <location>
        <begin position="194"/>
        <end position="216"/>
    </location>
</feature>
<keyword evidence="1" id="KW-0862">Zinc</keyword>
<dbReference type="GO" id="GO:0006511">
    <property type="term" value="P:ubiquitin-dependent protein catabolic process"/>
    <property type="evidence" value="ECO:0007669"/>
    <property type="project" value="TreeGrafter"/>
</dbReference>
<keyword evidence="3" id="KW-0472">Membrane</keyword>
<dbReference type="Gene3D" id="3.30.40.10">
    <property type="entry name" value="Zinc/RING finger domain, C3HC4 (zinc finger)"/>
    <property type="match status" value="1"/>
</dbReference>
<accession>A0A139AG70</accession>
<evidence type="ECO:0000259" key="4">
    <source>
        <dbReference type="PROSITE" id="PS50089"/>
    </source>
</evidence>
<dbReference type="PANTHER" id="PTHR22765:SF183">
    <property type="entry name" value="OS06G0534800 PROTEIN"/>
    <property type="match status" value="1"/>
</dbReference>
<keyword evidence="6" id="KW-1185">Reference proteome</keyword>
<gene>
    <name evidence="5" type="ORF">M427DRAFT_309417</name>
</gene>
<dbReference type="SUPFAM" id="SSF57850">
    <property type="entry name" value="RING/U-box"/>
    <property type="match status" value="1"/>
</dbReference>
<feature type="compositionally biased region" description="Polar residues" evidence="2">
    <location>
        <begin position="181"/>
        <end position="191"/>
    </location>
</feature>
<feature type="domain" description="RING-type" evidence="4">
    <location>
        <begin position="560"/>
        <end position="602"/>
    </location>
</feature>
<dbReference type="Pfam" id="PF13639">
    <property type="entry name" value="zf-RING_2"/>
    <property type="match status" value="1"/>
</dbReference>
<dbReference type="EMBL" id="KQ965759">
    <property type="protein sequence ID" value="KXS15822.1"/>
    <property type="molecule type" value="Genomic_DNA"/>
</dbReference>
<evidence type="ECO:0000313" key="6">
    <source>
        <dbReference type="Proteomes" id="UP000070544"/>
    </source>
</evidence>
<dbReference type="OrthoDB" id="8062037at2759"/>
<sequence length="648" mass="68371">MVSRRCENILPRRRAAWIAVGALLLYSTSTVLAAGTPGFTLDPLSNNSADAAVTISPSQFYLISSGVARYTFTTVWTAQAVLFNTSAIPYCNPASTLVSATAGAQTIPWTLATVPQDWDRANKSVLVVINWDRVSGCSLEYISAAVFNLFTRSATNSSTNTLTSTSTTTSPLSASSPLTTDVTTNGTSNGTIPAGTTSSNSTANSTSAEGTTSSNGPMRSPSLLTSILFYGQNFSSGSSLATLLSQDIPSPCISLDPIYSWDSCLESVREFPIPVLGMDASAGRNLAVLTVAFPGIGVNITPALIPSAPYSGPTFSASNPFTPSSSGGMPGWLSVFNFAYLLFAAISLVACGGLSIIAIRRRRQWIRARRRHRSLLTQLELLDPNLRNFLSNLDPTLNDTMTVEELQQIPTRIWTNKPASTSVAGVAAGGAATASRKATLDISSPIHTASNTPATSSDSTVDVSAKDSKLQKEDENLTFVPISRIPSEAHSVVSPSTAVTSPSRAPSLRSVRSLPTGTLGTLSIFRGLRRTATDAEGGPNLELATRRSREEDVDLDPILCAICLDTYEEGCVVRDLPCGHTYHGSCVDPWLVSQSCGCPTCRWDARRSKSDADHEGGSSSQPEATTTPSGNRSDPLGNSVSEGRSNAV</sequence>
<feature type="region of interest" description="Disordered" evidence="2">
    <location>
        <begin position="608"/>
        <end position="648"/>
    </location>
</feature>
<evidence type="ECO:0000256" key="1">
    <source>
        <dbReference type="PROSITE-ProRule" id="PRU00175"/>
    </source>
</evidence>
<feature type="region of interest" description="Disordered" evidence="2">
    <location>
        <begin position="156"/>
        <end position="218"/>
    </location>
</feature>
<dbReference type="AlphaFoldDB" id="A0A139AG70"/>